<evidence type="ECO:0000259" key="1">
    <source>
        <dbReference type="Pfam" id="PF00117"/>
    </source>
</evidence>
<gene>
    <name evidence="2" type="ORF">CRP01_40900</name>
</gene>
<dbReference type="InterPro" id="IPR029062">
    <property type="entry name" value="Class_I_gatase-like"/>
</dbReference>
<name>A0A2D0MWW5_FLAN2</name>
<sequence length="253" mass="29684">MRCIQEIVSRFDTELEWRVFDVRGKAEVPDLTYDLFISTGGPGSPLDGDGHWDNKYFNWLDSVWDWNKNPDNPRKFVFFICHSFQMAVHHFDLAQVIRRRSMSFGTFPVHLTRTGLQEPLFQGLNNPFYAADFRHWQVVQPNRERFFKMGASILAIEKERPHIPLERAVMAIRFSPEMLGVQFHPEADPEGMIDHFQHPERRDVVIDEHGLEKYQDMIDHLNDEDKIPMTHDIILPSFIRRSLQAIGRQAVLA</sequence>
<accession>A0A2D0MWW5</accession>
<dbReference type="EMBL" id="PDUD01000081">
    <property type="protein sequence ID" value="PHN00697.1"/>
    <property type="molecule type" value="Genomic_DNA"/>
</dbReference>
<keyword evidence="3" id="KW-1185">Reference proteome</keyword>
<dbReference type="OrthoDB" id="639921at2"/>
<organism evidence="2 3">
    <name type="scientific">Flavilitoribacter nigricans (strain ATCC 23147 / DSM 23189 / NBRC 102662 / NCIMB 1420 / SS-2)</name>
    <name type="common">Lewinella nigricans</name>
    <dbReference type="NCBI Taxonomy" id="1122177"/>
    <lineage>
        <taxon>Bacteria</taxon>
        <taxon>Pseudomonadati</taxon>
        <taxon>Bacteroidota</taxon>
        <taxon>Saprospiria</taxon>
        <taxon>Saprospirales</taxon>
        <taxon>Lewinellaceae</taxon>
        <taxon>Flavilitoribacter</taxon>
    </lineage>
</organism>
<evidence type="ECO:0000313" key="2">
    <source>
        <dbReference type="EMBL" id="PHN00697.1"/>
    </source>
</evidence>
<dbReference type="InterPro" id="IPR017926">
    <property type="entry name" value="GATASE"/>
</dbReference>
<comment type="caution">
    <text evidence="2">The sequence shown here is derived from an EMBL/GenBank/DDBJ whole genome shotgun (WGS) entry which is preliminary data.</text>
</comment>
<dbReference type="PROSITE" id="PS51273">
    <property type="entry name" value="GATASE_TYPE_1"/>
    <property type="match status" value="1"/>
</dbReference>
<dbReference type="Gene3D" id="3.40.50.880">
    <property type="match status" value="1"/>
</dbReference>
<protein>
    <submittedName>
        <fullName evidence="2">GMP synthase</fullName>
    </submittedName>
</protein>
<evidence type="ECO:0000313" key="3">
    <source>
        <dbReference type="Proteomes" id="UP000223913"/>
    </source>
</evidence>
<dbReference type="SUPFAM" id="SSF52317">
    <property type="entry name" value="Class I glutamine amidotransferase-like"/>
    <property type="match status" value="1"/>
</dbReference>
<proteinExistence type="predicted"/>
<dbReference type="Pfam" id="PF00117">
    <property type="entry name" value="GATase"/>
    <property type="match status" value="1"/>
</dbReference>
<feature type="domain" description="Glutamine amidotransferase" evidence="1">
    <location>
        <begin position="30"/>
        <end position="189"/>
    </location>
</feature>
<dbReference type="AlphaFoldDB" id="A0A2D0MWW5"/>
<dbReference type="Proteomes" id="UP000223913">
    <property type="component" value="Unassembled WGS sequence"/>
</dbReference>
<reference evidence="2 3" key="1">
    <citation type="submission" date="2017-10" db="EMBL/GenBank/DDBJ databases">
        <title>The draft genome sequence of Lewinella nigricans NBRC 102662.</title>
        <authorList>
            <person name="Wang K."/>
        </authorList>
    </citation>
    <scope>NUCLEOTIDE SEQUENCE [LARGE SCALE GENOMIC DNA]</scope>
    <source>
        <strain evidence="2 3">NBRC 102662</strain>
    </source>
</reference>